<dbReference type="PANTHER" id="PTHR40252">
    <property type="entry name" value="BLR0328 PROTEIN"/>
    <property type="match status" value="1"/>
</dbReference>
<evidence type="ECO:0000313" key="3">
    <source>
        <dbReference type="EMBL" id="MYM54576.1"/>
    </source>
</evidence>
<dbReference type="InterPro" id="IPR019494">
    <property type="entry name" value="FIST_C"/>
</dbReference>
<protein>
    <submittedName>
        <fullName evidence="3">GfdT protein</fullName>
    </submittedName>
</protein>
<name>A0A6L8LHW7_9RHOB</name>
<evidence type="ECO:0000313" key="4">
    <source>
        <dbReference type="Proteomes" id="UP000479043"/>
    </source>
</evidence>
<feature type="domain" description="FIST" evidence="1">
    <location>
        <begin position="42"/>
        <end position="241"/>
    </location>
</feature>
<evidence type="ECO:0000259" key="1">
    <source>
        <dbReference type="SMART" id="SM00897"/>
    </source>
</evidence>
<dbReference type="SMART" id="SM00897">
    <property type="entry name" value="FIST"/>
    <property type="match status" value="1"/>
</dbReference>
<gene>
    <name evidence="3" type="ORF">GR167_04615</name>
</gene>
<feature type="domain" description="FIST C-domain" evidence="2">
    <location>
        <begin position="242"/>
        <end position="371"/>
    </location>
</feature>
<dbReference type="SMART" id="SM01204">
    <property type="entry name" value="FIST_C"/>
    <property type="match status" value="1"/>
</dbReference>
<dbReference type="AlphaFoldDB" id="A0A6L8LHW7"/>
<dbReference type="EMBL" id="WWEN01000002">
    <property type="protein sequence ID" value="MYM54576.1"/>
    <property type="molecule type" value="Genomic_DNA"/>
</dbReference>
<proteinExistence type="predicted"/>
<reference evidence="3 4" key="1">
    <citation type="submission" date="2020-01" db="EMBL/GenBank/DDBJ databases">
        <authorList>
            <person name="Chen S."/>
        </authorList>
    </citation>
    <scope>NUCLEOTIDE SEQUENCE [LARGE SCALE GENOMIC DNA]</scope>
    <source>
        <strain evidence="3 4">GS-10</strain>
    </source>
</reference>
<sequence>MDQFAGPSHAVRCAPEIMRTASVACTAHDPVAQLSEALGDVAFDLVLLFVSPQADIENVAARSAQVFGDSLVLGCTTAGELNCDGYSEGNIVAVGFPRAQFRARMLLVEDLDGYDPQALIDRMIQGRNALLRDVPDWDYEFNFLMIDGLSRCEDKLTADLALGFGPVPLFGGSAGDGESFETTFVIAEGRALRNAAIVAQIRTLCPIRVFKSDHLIPTDRRMVVTGADPDRRIVHEINAEPAAREYARVLGKDPEQLDTFTFAAHPVVVRIGEQHHVRSIQRVAENGDLVFFSAIGEGLVLSLAEPMDMVGHLEREIEALSENGAPDAILACDCLLRKLEAEQKQVKGQLSDILARNRVVGFSTYGEQLNSMHVNQTLTGVAIYPPERG</sequence>
<dbReference type="RefSeq" id="WP_160972262.1">
    <property type="nucleotide sequence ID" value="NZ_WWEN01000002.1"/>
</dbReference>
<dbReference type="Pfam" id="PF10442">
    <property type="entry name" value="FIST_C"/>
    <property type="match status" value="1"/>
</dbReference>
<comment type="caution">
    <text evidence="3">The sequence shown here is derived from an EMBL/GenBank/DDBJ whole genome shotgun (WGS) entry which is preliminary data.</text>
</comment>
<organism evidence="3 4">
    <name type="scientific">Thalassovita mangrovi</name>
    <dbReference type="NCBI Taxonomy" id="2692236"/>
    <lineage>
        <taxon>Bacteria</taxon>
        <taxon>Pseudomonadati</taxon>
        <taxon>Pseudomonadota</taxon>
        <taxon>Alphaproteobacteria</taxon>
        <taxon>Rhodobacterales</taxon>
        <taxon>Roseobacteraceae</taxon>
        <taxon>Thalassovita</taxon>
    </lineage>
</organism>
<evidence type="ECO:0000259" key="2">
    <source>
        <dbReference type="SMART" id="SM01204"/>
    </source>
</evidence>
<accession>A0A6L8LHW7</accession>
<dbReference type="Proteomes" id="UP000479043">
    <property type="component" value="Unassembled WGS sequence"/>
</dbReference>
<dbReference type="InterPro" id="IPR013702">
    <property type="entry name" value="FIST_domain_N"/>
</dbReference>
<dbReference type="Pfam" id="PF08495">
    <property type="entry name" value="FIST"/>
    <property type="match status" value="1"/>
</dbReference>
<dbReference type="PANTHER" id="PTHR40252:SF2">
    <property type="entry name" value="BLR0328 PROTEIN"/>
    <property type="match status" value="1"/>
</dbReference>
<keyword evidence="4" id="KW-1185">Reference proteome</keyword>